<comment type="subcellular location">
    <subcellularLocation>
        <location evidence="1">Membrane</location>
    </subcellularLocation>
</comment>
<protein>
    <recommendedName>
        <fullName evidence="6">Amino acid transporter transmembrane domain-containing protein</fullName>
    </recommendedName>
</protein>
<evidence type="ECO:0000256" key="2">
    <source>
        <dbReference type="ARBA" id="ARBA00022692"/>
    </source>
</evidence>
<accession>A0ABN9Q6G6</accession>
<gene>
    <name evidence="7" type="ORF">PCOR1329_LOCUS9249</name>
</gene>
<dbReference type="EMBL" id="CAUYUJ010002559">
    <property type="protein sequence ID" value="CAK0801364.1"/>
    <property type="molecule type" value="Genomic_DNA"/>
</dbReference>
<evidence type="ECO:0000313" key="8">
    <source>
        <dbReference type="Proteomes" id="UP001189429"/>
    </source>
</evidence>
<dbReference type="Pfam" id="PF01490">
    <property type="entry name" value="Aa_trans"/>
    <property type="match status" value="1"/>
</dbReference>
<evidence type="ECO:0000259" key="6">
    <source>
        <dbReference type="Pfam" id="PF01490"/>
    </source>
</evidence>
<reference evidence="7" key="1">
    <citation type="submission" date="2023-10" db="EMBL/GenBank/DDBJ databases">
        <authorList>
            <person name="Chen Y."/>
            <person name="Shah S."/>
            <person name="Dougan E. K."/>
            <person name="Thang M."/>
            <person name="Chan C."/>
        </authorList>
    </citation>
    <scope>NUCLEOTIDE SEQUENCE [LARGE SCALE GENOMIC DNA]</scope>
</reference>
<evidence type="ECO:0000313" key="7">
    <source>
        <dbReference type="EMBL" id="CAK0801364.1"/>
    </source>
</evidence>
<sequence>MVHGSCKEEPLLSTPQRSLSFSSCQGFPECQGDPGSREELAKKHPEHVGKADLRVAVSNVVLSVLGAGQLTLPYALSQLGLTFGVVCLVVFALLSVYPRSLCRAADLNGVGLASSPSALHPP</sequence>
<keyword evidence="3 5" id="KW-1133">Transmembrane helix</keyword>
<name>A0ABN9Q6G6_9DINO</name>
<proteinExistence type="predicted"/>
<evidence type="ECO:0000256" key="3">
    <source>
        <dbReference type="ARBA" id="ARBA00022989"/>
    </source>
</evidence>
<dbReference type="InterPro" id="IPR013057">
    <property type="entry name" value="AA_transpt_TM"/>
</dbReference>
<evidence type="ECO:0000256" key="5">
    <source>
        <dbReference type="SAM" id="Phobius"/>
    </source>
</evidence>
<keyword evidence="4 5" id="KW-0472">Membrane</keyword>
<organism evidence="7 8">
    <name type="scientific">Prorocentrum cordatum</name>
    <dbReference type="NCBI Taxonomy" id="2364126"/>
    <lineage>
        <taxon>Eukaryota</taxon>
        <taxon>Sar</taxon>
        <taxon>Alveolata</taxon>
        <taxon>Dinophyceae</taxon>
        <taxon>Prorocentrales</taxon>
        <taxon>Prorocentraceae</taxon>
        <taxon>Prorocentrum</taxon>
    </lineage>
</organism>
<dbReference type="Proteomes" id="UP001189429">
    <property type="component" value="Unassembled WGS sequence"/>
</dbReference>
<feature type="domain" description="Amino acid transporter transmembrane" evidence="6">
    <location>
        <begin position="54"/>
        <end position="97"/>
    </location>
</feature>
<evidence type="ECO:0000256" key="1">
    <source>
        <dbReference type="ARBA" id="ARBA00004370"/>
    </source>
</evidence>
<keyword evidence="8" id="KW-1185">Reference proteome</keyword>
<feature type="transmembrane region" description="Helical" evidence="5">
    <location>
        <begin position="78"/>
        <end position="97"/>
    </location>
</feature>
<comment type="caution">
    <text evidence="7">The sequence shown here is derived from an EMBL/GenBank/DDBJ whole genome shotgun (WGS) entry which is preliminary data.</text>
</comment>
<evidence type="ECO:0000256" key="4">
    <source>
        <dbReference type="ARBA" id="ARBA00023136"/>
    </source>
</evidence>
<keyword evidence="2 5" id="KW-0812">Transmembrane</keyword>